<evidence type="ECO:0000256" key="3">
    <source>
        <dbReference type="ARBA" id="ARBA00022617"/>
    </source>
</evidence>
<dbReference type="OrthoDB" id="2380469at2"/>
<evidence type="ECO:0000256" key="8">
    <source>
        <dbReference type="ARBA" id="ARBA00023004"/>
    </source>
</evidence>
<feature type="transmembrane region" description="Helical" evidence="11">
    <location>
        <begin position="140"/>
        <end position="161"/>
    </location>
</feature>
<dbReference type="InterPro" id="IPR036150">
    <property type="entry name" value="Cyt_b/b6_C_sf"/>
</dbReference>
<proteinExistence type="predicted"/>
<evidence type="ECO:0000256" key="5">
    <source>
        <dbReference type="ARBA" id="ARBA00022723"/>
    </source>
</evidence>
<accession>A0A1U9K9M0</accession>
<dbReference type="SUPFAM" id="SSF46626">
    <property type="entry name" value="Cytochrome c"/>
    <property type="match status" value="1"/>
</dbReference>
<evidence type="ECO:0000256" key="6">
    <source>
        <dbReference type="ARBA" id="ARBA00022982"/>
    </source>
</evidence>
<dbReference type="Gene3D" id="1.20.810.10">
    <property type="entry name" value="Cytochrome Bc1 Complex, Chain C"/>
    <property type="match status" value="1"/>
</dbReference>
<evidence type="ECO:0000259" key="12">
    <source>
        <dbReference type="PROSITE" id="PS51003"/>
    </source>
</evidence>
<dbReference type="AlphaFoldDB" id="A0A1U9K9M0"/>
<evidence type="ECO:0000256" key="11">
    <source>
        <dbReference type="SAM" id="Phobius"/>
    </source>
</evidence>
<keyword evidence="2" id="KW-0813">Transport</keyword>
<keyword evidence="5 10" id="KW-0479">Metal-binding</keyword>
<dbReference type="InterPro" id="IPR005798">
    <property type="entry name" value="Cyt_b/b6_C"/>
</dbReference>
<dbReference type="Gene3D" id="1.10.760.10">
    <property type="entry name" value="Cytochrome c-like domain"/>
    <property type="match status" value="1"/>
</dbReference>
<feature type="domain" description="Cytochrome b/b6 C-terminal region profile" evidence="12">
    <location>
        <begin position="31"/>
        <end position="158"/>
    </location>
</feature>
<dbReference type="GO" id="GO:0046872">
    <property type="term" value="F:metal ion binding"/>
    <property type="evidence" value="ECO:0007669"/>
    <property type="project" value="UniProtKB-KW"/>
</dbReference>
<keyword evidence="7 11" id="KW-1133">Transmembrane helix</keyword>
<dbReference type="Pfam" id="PF00032">
    <property type="entry name" value="Cytochrom_B_C"/>
    <property type="match status" value="1"/>
</dbReference>
<reference evidence="14 15" key="1">
    <citation type="journal article" date="2015" name="Int. J. Syst. Evol. Microbiol.">
        <title>Novibacillus thermophilus gen. nov., sp. nov., a Gram-staining-negative and moderately thermophilic member of the family Thermoactinomycetaceae.</title>
        <authorList>
            <person name="Yang G."/>
            <person name="Chen J."/>
            <person name="Zhou S."/>
        </authorList>
    </citation>
    <scope>NUCLEOTIDE SEQUENCE [LARGE SCALE GENOMIC DNA]</scope>
    <source>
        <strain evidence="14 15">SG-1</strain>
    </source>
</reference>
<dbReference type="PANTHER" id="PTHR37823">
    <property type="entry name" value="CYTOCHROME C-553-LIKE"/>
    <property type="match status" value="1"/>
</dbReference>
<evidence type="ECO:0000256" key="4">
    <source>
        <dbReference type="ARBA" id="ARBA00022692"/>
    </source>
</evidence>
<keyword evidence="8 10" id="KW-0408">Iron</keyword>
<dbReference type="Proteomes" id="UP000188603">
    <property type="component" value="Chromosome"/>
</dbReference>
<evidence type="ECO:0000259" key="13">
    <source>
        <dbReference type="PROSITE" id="PS51007"/>
    </source>
</evidence>
<evidence type="ECO:0000256" key="9">
    <source>
        <dbReference type="ARBA" id="ARBA00023136"/>
    </source>
</evidence>
<dbReference type="GO" id="GO:0009055">
    <property type="term" value="F:electron transfer activity"/>
    <property type="evidence" value="ECO:0007669"/>
    <property type="project" value="InterPro"/>
</dbReference>
<dbReference type="Pfam" id="PF13442">
    <property type="entry name" value="Cytochrome_CBB3"/>
    <property type="match status" value="1"/>
</dbReference>
<evidence type="ECO:0000313" key="14">
    <source>
        <dbReference type="EMBL" id="AQS56724.1"/>
    </source>
</evidence>
<sequence length="279" mass="30309">MAHSHEDPEKIRYVGDSRVRADRPKRYPKDYSEFPGKTELFFPDFLLREWMVAVVVLVGFMALVFAHEAPLEDIADPTNTSYVPLPDWYFLFLYQLLKYDWSSGPLTPIGTVVIPGIAFGALFLAPWLDRGKERRPSKRPVATGAMLLAIVAIVYLTWAAVDEHSKNELAQGGAQQGGDGGDIAIVGEDSEGYEIYQNSSCVGCHASDLSGATAPALLGVGDKYSEEEILDIIDNGMGAMPPQGDALDPADKETLVAWLAQQKAEGGEGEEGENGEGTE</sequence>
<dbReference type="SUPFAM" id="SSF81648">
    <property type="entry name" value="a domain/subunit of cytochrome bc1 complex (Ubiquinol-cytochrome c reductase)"/>
    <property type="match status" value="1"/>
</dbReference>
<keyword evidence="9 11" id="KW-0472">Membrane</keyword>
<dbReference type="InterPro" id="IPR051811">
    <property type="entry name" value="Cytochrome_c550/c551-like"/>
</dbReference>
<evidence type="ECO:0000313" key="15">
    <source>
        <dbReference type="Proteomes" id="UP000188603"/>
    </source>
</evidence>
<dbReference type="GO" id="GO:0020037">
    <property type="term" value="F:heme binding"/>
    <property type="evidence" value="ECO:0007669"/>
    <property type="project" value="InterPro"/>
</dbReference>
<dbReference type="InterPro" id="IPR027387">
    <property type="entry name" value="Cytb/b6-like_sf"/>
</dbReference>
<dbReference type="KEGG" id="ntr:B0W44_14170"/>
<dbReference type="PROSITE" id="PS51007">
    <property type="entry name" value="CYTC"/>
    <property type="match status" value="1"/>
</dbReference>
<feature type="transmembrane region" description="Helical" evidence="11">
    <location>
        <begin position="109"/>
        <end position="128"/>
    </location>
</feature>
<dbReference type="EMBL" id="CP019699">
    <property type="protein sequence ID" value="AQS56724.1"/>
    <property type="molecule type" value="Genomic_DNA"/>
</dbReference>
<evidence type="ECO:0000256" key="2">
    <source>
        <dbReference type="ARBA" id="ARBA00022448"/>
    </source>
</evidence>
<evidence type="ECO:0000256" key="10">
    <source>
        <dbReference type="PROSITE-ProRule" id="PRU00433"/>
    </source>
</evidence>
<comment type="subcellular location">
    <subcellularLocation>
        <location evidence="1">Membrane</location>
        <topology evidence="1">Multi-pass membrane protein</topology>
    </subcellularLocation>
</comment>
<evidence type="ECO:0000256" key="7">
    <source>
        <dbReference type="ARBA" id="ARBA00022989"/>
    </source>
</evidence>
<gene>
    <name evidence="14" type="ORF">B0W44_14170</name>
</gene>
<keyword evidence="3 10" id="KW-0349">Heme</keyword>
<keyword evidence="15" id="KW-1185">Reference proteome</keyword>
<dbReference type="GO" id="GO:0016491">
    <property type="term" value="F:oxidoreductase activity"/>
    <property type="evidence" value="ECO:0007669"/>
    <property type="project" value="InterPro"/>
</dbReference>
<feature type="transmembrane region" description="Helical" evidence="11">
    <location>
        <begin position="50"/>
        <end position="67"/>
    </location>
</feature>
<feature type="domain" description="Cytochrome c" evidence="13">
    <location>
        <begin position="187"/>
        <end position="263"/>
    </location>
</feature>
<name>A0A1U9K9M0_9BACL</name>
<dbReference type="RefSeq" id="WP_077720589.1">
    <property type="nucleotide sequence ID" value="NZ_CP019699.1"/>
</dbReference>
<dbReference type="GO" id="GO:0016020">
    <property type="term" value="C:membrane"/>
    <property type="evidence" value="ECO:0007669"/>
    <property type="project" value="UniProtKB-SubCell"/>
</dbReference>
<dbReference type="InterPro" id="IPR009056">
    <property type="entry name" value="Cyt_c-like_dom"/>
</dbReference>
<evidence type="ECO:0000256" key="1">
    <source>
        <dbReference type="ARBA" id="ARBA00004141"/>
    </source>
</evidence>
<dbReference type="STRING" id="1471761.B0W44_14170"/>
<dbReference type="InterPro" id="IPR036909">
    <property type="entry name" value="Cyt_c-like_dom_sf"/>
</dbReference>
<organism evidence="14 15">
    <name type="scientific">Novibacillus thermophilus</name>
    <dbReference type="NCBI Taxonomy" id="1471761"/>
    <lineage>
        <taxon>Bacteria</taxon>
        <taxon>Bacillati</taxon>
        <taxon>Bacillota</taxon>
        <taxon>Bacilli</taxon>
        <taxon>Bacillales</taxon>
        <taxon>Thermoactinomycetaceae</taxon>
        <taxon>Novibacillus</taxon>
    </lineage>
</organism>
<protein>
    <submittedName>
        <fullName evidence="14">Cytochrome C oxidase Cbb3</fullName>
    </submittedName>
</protein>
<dbReference type="PANTHER" id="PTHR37823:SF3">
    <property type="entry name" value="CYTOCHROME C-551"/>
    <property type="match status" value="1"/>
</dbReference>
<keyword evidence="6" id="KW-0249">Electron transport</keyword>
<keyword evidence="4 11" id="KW-0812">Transmembrane</keyword>
<dbReference type="PROSITE" id="PS51003">
    <property type="entry name" value="CYTB_CTER"/>
    <property type="match status" value="1"/>
</dbReference>